<feature type="compositionally biased region" description="Gly residues" evidence="1">
    <location>
        <begin position="26"/>
        <end position="36"/>
    </location>
</feature>
<feature type="compositionally biased region" description="Gly residues" evidence="1">
    <location>
        <begin position="167"/>
        <end position="181"/>
    </location>
</feature>
<name>A0A210QLV9_MIZYE</name>
<accession>A0A210QLV9</accession>
<dbReference type="EMBL" id="NEDP02002985">
    <property type="protein sequence ID" value="OWF49723.1"/>
    <property type="molecule type" value="Genomic_DNA"/>
</dbReference>
<protein>
    <submittedName>
        <fullName evidence="2">Uncharacterized protein</fullName>
    </submittedName>
</protein>
<dbReference type="AlphaFoldDB" id="A0A210QLV9"/>
<feature type="compositionally biased region" description="Low complexity" evidence="1">
    <location>
        <begin position="108"/>
        <end position="138"/>
    </location>
</feature>
<feature type="region of interest" description="Disordered" evidence="1">
    <location>
        <begin position="1"/>
        <end position="248"/>
    </location>
</feature>
<sequence length="956" mass="106032">MVGQRGNRGGGRGGGAWGDDSQDMGAMGGSMLGGYGTQSDTSMYAQGGKKRSYNDSQDGYSMPNYYDSTSTDPYFRGMDPPASRFVKTESTQQPDQYASYYENWDSGYYNQGNDSQSSYSDYGSSPQQSGGGYNQSSDFSQDVDFPSNNTSGFNKGYNKNQQSWNKRGGGGGGGGGRGGRGQQQQQQQPWGRGGQGMRGGGRGNNRGNQGGGMMGKRGQQKPGFPPQKAFPGPMRGNKRGRGGRGGNAMVPPIHSLAKVSVPDVTKMSIAEKIRRFCLYLQAETNKVNSIQTIENALTGSKLGLKTEYEVEELMRVAGRWMYTGYLKLDSIFLTRSVGANKKEVKHDVYTKGLDIVKTKTVAEIFALKDPGVEAIRSELTNSLEVKKEGLGKTESLQVAKQAMEEMTNTYSTKHDGFDKLMTYLRESTNLPESQISCIEQGISASHCGLTHTFDGQMVRLPTGKLFFRGSLTIAEVVVAVGTGYKKKDAKVQTYERALEALRTKTMAQILKSVPEAEAVTGVVQEKVPTVPEKDRSSQTLLEKMTEITQLIKEAQFRENNINYLDVTAIHLGFTPTCIYRKLESEGNKTMIACELYLDSILMATGEAERRKDAQVETYNSAWDVLCTTAPDYILKEHKRLKPGDQDDPSVMDVWVKGSGKPNANTNMPGLKRNKMDPNEAWKTVDVIVLMEHEDWSFDRQRQAFCILNYSSTFNGMLLQWQTEHDGNMFKSTINLQHKMIGEASALGKNTSRNLAAACALFKLYETQHVIRISRRDDTKLWVEYPEIKTKAEALRVASGAPMEEVVATPTPADGEEKPSIPANKWVVQVAEQMITQHIAKQTLDELTFGPGMPFSESKEVRQIARNLDLKHDIRQQEGQSYLIIHKRMTPQEMIKILQANNSQSGKYSLVDKDTLPTYQNILPEIEKHEAMRNTGNTEGASKKKIKKEDISMTDLS</sequence>
<evidence type="ECO:0000256" key="1">
    <source>
        <dbReference type="SAM" id="MobiDB-lite"/>
    </source>
</evidence>
<feature type="region of interest" description="Disordered" evidence="1">
    <location>
        <begin position="929"/>
        <end position="956"/>
    </location>
</feature>
<keyword evidence="3" id="KW-1185">Reference proteome</keyword>
<gene>
    <name evidence="2" type="ORF">KP79_PYT04528</name>
</gene>
<feature type="compositionally biased region" description="Gly residues" evidence="1">
    <location>
        <begin position="191"/>
        <end position="215"/>
    </location>
</feature>
<comment type="caution">
    <text evidence="2">The sequence shown here is derived from an EMBL/GenBank/DDBJ whole genome shotgun (WGS) entry which is preliminary data.</text>
</comment>
<feature type="compositionally biased region" description="Gly residues" evidence="1">
    <location>
        <begin position="1"/>
        <end position="17"/>
    </location>
</feature>
<evidence type="ECO:0000313" key="2">
    <source>
        <dbReference type="EMBL" id="OWF49723.1"/>
    </source>
</evidence>
<evidence type="ECO:0000313" key="3">
    <source>
        <dbReference type="Proteomes" id="UP000242188"/>
    </source>
</evidence>
<dbReference type="OrthoDB" id="6065803at2759"/>
<feature type="compositionally biased region" description="Polar residues" evidence="1">
    <location>
        <begin position="146"/>
        <end position="165"/>
    </location>
</feature>
<reference evidence="2 3" key="1">
    <citation type="journal article" date="2017" name="Nat. Ecol. Evol.">
        <title>Scallop genome provides insights into evolution of bilaterian karyotype and development.</title>
        <authorList>
            <person name="Wang S."/>
            <person name="Zhang J."/>
            <person name="Jiao W."/>
            <person name="Li J."/>
            <person name="Xun X."/>
            <person name="Sun Y."/>
            <person name="Guo X."/>
            <person name="Huan P."/>
            <person name="Dong B."/>
            <person name="Zhang L."/>
            <person name="Hu X."/>
            <person name="Sun X."/>
            <person name="Wang J."/>
            <person name="Zhao C."/>
            <person name="Wang Y."/>
            <person name="Wang D."/>
            <person name="Huang X."/>
            <person name="Wang R."/>
            <person name="Lv J."/>
            <person name="Li Y."/>
            <person name="Zhang Z."/>
            <person name="Liu B."/>
            <person name="Lu W."/>
            <person name="Hui Y."/>
            <person name="Liang J."/>
            <person name="Zhou Z."/>
            <person name="Hou R."/>
            <person name="Li X."/>
            <person name="Liu Y."/>
            <person name="Li H."/>
            <person name="Ning X."/>
            <person name="Lin Y."/>
            <person name="Zhao L."/>
            <person name="Xing Q."/>
            <person name="Dou J."/>
            <person name="Li Y."/>
            <person name="Mao J."/>
            <person name="Guo H."/>
            <person name="Dou H."/>
            <person name="Li T."/>
            <person name="Mu C."/>
            <person name="Jiang W."/>
            <person name="Fu Q."/>
            <person name="Fu X."/>
            <person name="Miao Y."/>
            <person name="Liu J."/>
            <person name="Yu Q."/>
            <person name="Li R."/>
            <person name="Liao H."/>
            <person name="Li X."/>
            <person name="Kong Y."/>
            <person name="Jiang Z."/>
            <person name="Chourrout D."/>
            <person name="Li R."/>
            <person name="Bao Z."/>
        </authorList>
    </citation>
    <scope>NUCLEOTIDE SEQUENCE [LARGE SCALE GENOMIC DNA]</scope>
    <source>
        <strain evidence="2 3">PY_sf001</strain>
    </source>
</reference>
<proteinExistence type="predicted"/>
<dbReference type="Proteomes" id="UP000242188">
    <property type="component" value="Unassembled WGS sequence"/>
</dbReference>
<organism evidence="2 3">
    <name type="scientific">Mizuhopecten yessoensis</name>
    <name type="common">Japanese scallop</name>
    <name type="synonym">Patinopecten yessoensis</name>
    <dbReference type="NCBI Taxonomy" id="6573"/>
    <lineage>
        <taxon>Eukaryota</taxon>
        <taxon>Metazoa</taxon>
        <taxon>Spiralia</taxon>
        <taxon>Lophotrochozoa</taxon>
        <taxon>Mollusca</taxon>
        <taxon>Bivalvia</taxon>
        <taxon>Autobranchia</taxon>
        <taxon>Pteriomorphia</taxon>
        <taxon>Pectinida</taxon>
        <taxon>Pectinoidea</taxon>
        <taxon>Pectinidae</taxon>
        <taxon>Mizuhopecten</taxon>
    </lineage>
</organism>